<evidence type="ECO:0000313" key="6">
    <source>
        <dbReference type="Proteomes" id="UP001548832"/>
    </source>
</evidence>
<proteinExistence type="inferred from homology"/>
<feature type="domain" description="Multidrug resistance protein MdtA-like barrel-sandwich hybrid" evidence="2">
    <location>
        <begin position="94"/>
        <end position="214"/>
    </location>
</feature>
<dbReference type="Pfam" id="PF25989">
    <property type="entry name" value="YknX_C"/>
    <property type="match status" value="1"/>
</dbReference>
<dbReference type="Gene3D" id="1.10.287.470">
    <property type="entry name" value="Helix hairpin bin"/>
    <property type="match status" value="1"/>
</dbReference>
<dbReference type="PANTHER" id="PTHR30469">
    <property type="entry name" value="MULTIDRUG RESISTANCE PROTEIN MDTA"/>
    <property type="match status" value="1"/>
</dbReference>
<dbReference type="EMBL" id="JBEWSZ010000002">
    <property type="protein sequence ID" value="MET2830365.1"/>
    <property type="molecule type" value="Genomic_DNA"/>
</dbReference>
<dbReference type="Gene3D" id="2.40.30.170">
    <property type="match status" value="1"/>
</dbReference>
<feature type="domain" description="YknX-like C-terminal permuted SH3-like" evidence="4">
    <location>
        <begin position="311"/>
        <end position="371"/>
    </location>
</feature>
<organism evidence="5 6">
    <name type="scientific">Mesorhizobium shangrilense</name>
    <dbReference type="NCBI Taxonomy" id="460060"/>
    <lineage>
        <taxon>Bacteria</taxon>
        <taxon>Pseudomonadati</taxon>
        <taxon>Pseudomonadota</taxon>
        <taxon>Alphaproteobacteria</taxon>
        <taxon>Hyphomicrobiales</taxon>
        <taxon>Phyllobacteriaceae</taxon>
        <taxon>Mesorhizobium</taxon>
    </lineage>
</organism>
<dbReference type="PANTHER" id="PTHR30469:SF13">
    <property type="entry name" value="HAE1 FAMILY EFFLUX PUMP MFP COMPONENT"/>
    <property type="match status" value="1"/>
</dbReference>
<dbReference type="Gene3D" id="2.40.50.100">
    <property type="match status" value="1"/>
</dbReference>
<feature type="domain" description="CusB-like beta-barrel" evidence="3">
    <location>
        <begin position="226"/>
        <end position="297"/>
    </location>
</feature>
<dbReference type="SUPFAM" id="SSF111369">
    <property type="entry name" value="HlyD-like secretion proteins"/>
    <property type="match status" value="1"/>
</dbReference>
<dbReference type="RefSeq" id="WP_354462450.1">
    <property type="nucleotide sequence ID" value="NZ_JBEWSZ010000002.1"/>
</dbReference>
<dbReference type="InterPro" id="IPR058637">
    <property type="entry name" value="YknX-like_C"/>
</dbReference>
<evidence type="ECO:0000259" key="2">
    <source>
        <dbReference type="Pfam" id="PF25917"/>
    </source>
</evidence>
<dbReference type="NCBIfam" id="TIGR01730">
    <property type="entry name" value="RND_mfp"/>
    <property type="match status" value="1"/>
</dbReference>
<dbReference type="InterPro" id="IPR058625">
    <property type="entry name" value="MdtA-like_BSH"/>
</dbReference>
<sequence length="385" mass="40175">MATWKQLLLALVVIVVAATAWIRFFPGAHDILARWELDWTYAATPPSSTGSLASQNGGRNGAGRQVNVVVLPAAMATINDRLQAIGTGRANASVIVNPYSSGRLTEVLVESGAHVDKGQLIATLDSETEIIAQDRAKLALQDAQDRLTRVKSLRASNAATPVAVADAEVALSNAKLALRDAELALERRSILAPIAGTVGILPISAGNYVTSQSAIATLDDRSSILVDFLVPERFAAAVKVGAQLAATPIANPSDAYTGTVSAIDNHIDENSRTLLVKATIANPADSLRAGMSFSIAMKLPGQDYPAVSPLAILWGSDGAYVWAIENGKAKRVAVRIIQRNTETVLVDAAITSGDLVVTEGTQSVSEGGNVRIAGQEQPANGAEGS</sequence>
<reference evidence="5 6" key="1">
    <citation type="submission" date="2024-06" db="EMBL/GenBank/DDBJ databases">
        <authorList>
            <person name="Kim D.-U."/>
        </authorList>
    </citation>
    <scope>NUCLEOTIDE SEQUENCE [LARGE SCALE GENOMIC DNA]</scope>
    <source>
        <strain evidence="5 6">KACC15460</strain>
    </source>
</reference>
<comment type="caution">
    <text evidence="5">The sequence shown here is derived from an EMBL/GenBank/DDBJ whole genome shotgun (WGS) entry which is preliminary data.</text>
</comment>
<dbReference type="Pfam" id="PF25954">
    <property type="entry name" value="Beta-barrel_RND_2"/>
    <property type="match status" value="1"/>
</dbReference>
<dbReference type="Proteomes" id="UP001548832">
    <property type="component" value="Unassembled WGS sequence"/>
</dbReference>
<protein>
    <submittedName>
        <fullName evidence="5">Efflux RND transporter periplasmic adaptor subunit</fullName>
    </submittedName>
</protein>
<accession>A0ABV2DJZ7</accession>
<comment type="similarity">
    <text evidence="1">Belongs to the membrane fusion protein (MFP) (TC 8.A.1) family.</text>
</comment>
<dbReference type="Pfam" id="PF25917">
    <property type="entry name" value="BSH_RND"/>
    <property type="match status" value="1"/>
</dbReference>
<name>A0ABV2DJZ7_9HYPH</name>
<evidence type="ECO:0000256" key="1">
    <source>
        <dbReference type="ARBA" id="ARBA00009477"/>
    </source>
</evidence>
<evidence type="ECO:0000259" key="3">
    <source>
        <dbReference type="Pfam" id="PF25954"/>
    </source>
</evidence>
<dbReference type="Gene3D" id="2.40.420.20">
    <property type="match status" value="1"/>
</dbReference>
<evidence type="ECO:0000313" key="5">
    <source>
        <dbReference type="EMBL" id="MET2830365.1"/>
    </source>
</evidence>
<gene>
    <name evidence="5" type="ORF">ABVQ20_25615</name>
</gene>
<dbReference type="InterPro" id="IPR006143">
    <property type="entry name" value="RND_pump_MFP"/>
</dbReference>
<keyword evidence="6" id="KW-1185">Reference proteome</keyword>
<evidence type="ECO:0000259" key="4">
    <source>
        <dbReference type="Pfam" id="PF25989"/>
    </source>
</evidence>
<dbReference type="InterPro" id="IPR058792">
    <property type="entry name" value="Beta-barrel_RND_2"/>
</dbReference>